<gene>
    <name evidence="2" type="ORF">F5Z01DRAFT_691563</name>
</gene>
<dbReference type="PANTHER" id="PTHR46310:SF7">
    <property type="entry name" value="AMIDASE 1"/>
    <property type="match status" value="1"/>
</dbReference>
<sequence>MSVLFSKAFSTRERRSIRATAELAISLEEEVKITVGETDYVLVPTTSFVDFDGNPSSTVLFILEQDDVFQPAFCSNVVFYGSTADQVQVHSDVIHELKLWNTTRWIFVAGDTSPNVARGPYVFVKSRVWQPWRVYRDFNATFMLDSPEAGIDGRVIVPSRCYYKPSAARPLEGARIGVKDSIDIAGHKTTLNNRAWRQLYPPATKHAHCVQLLLDAGAIVIGKLKLQAMIVREEPVEAVEFTDPFNPRGDGYQVPSGSSSGSAAAVGSYNWLDFSIGSDTNGSVRKPAHYNGCHTIRPTTGIMNNEGVVGQLPLFDMPGFFGRDLSKFPEFMSVWYGDSPRLLPPPKVPVTILYPRDYLSTPSQEQTKVIDRFVAGLEGALAVKRTAISIAERWAEDSPDGQEHHDISKYLETKKAGIYPFFYDSYHALESFRNEYKEKYGKAPFVHRYVHWQWDVARGMSKEERDECWRRCQVYRQWLLDRIFKVQRQGQLAYYGFPDQGRRTKLSRLTSAVSYSLQPYGLLNGFASLNMSPIMQAPEITAIVGQISFDSVVTQRTEPYPVAASVIGPPGADFIVTELTIKGLETAGIPIKVKTGPGVY</sequence>
<dbReference type="InterPro" id="IPR023631">
    <property type="entry name" value="Amidase_dom"/>
</dbReference>
<feature type="domain" description="Amidase" evidence="1">
    <location>
        <begin position="168"/>
        <end position="349"/>
    </location>
</feature>
<dbReference type="GeneID" id="70297065"/>
<evidence type="ECO:0000313" key="2">
    <source>
        <dbReference type="EMBL" id="KAG9251982.1"/>
    </source>
</evidence>
<dbReference type="PANTHER" id="PTHR46310">
    <property type="entry name" value="AMIDASE 1"/>
    <property type="match status" value="1"/>
</dbReference>
<reference evidence="2" key="1">
    <citation type="journal article" date="2021" name="IMA Fungus">
        <title>Genomic characterization of three marine fungi, including Emericellopsis atlantica sp. nov. with signatures of a generalist lifestyle and marine biomass degradation.</title>
        <authorList>
            <person name="Hagestad O.C."/>
            <person name="Hou L."/>
            <person name="Andersen J.H."/>
            <person name="Hansen E.H."/>
            <person name="Altermark B."/>
            <person name="Li C."/>
            <person name="Kuhnert E."/>
            <person name="Cox R.J."/>
            <person name="Crous P.W."/>
            <person name="Spatafora J.W."/>
            <person name="Lail K."/>
            <person name="Amirebrahimi M."/>
            <person name="Lipzen A."/>
            <person name="Pangilinan J."/>
            <person name="Andreopoulos W."/>
            <person name="Hayes R.D."/>
            <person name="Ng V."/>
            <person name="Grigoriev I.V."/>
            <person name="Jackson S.A."/>
            <person name="Sutton T.D.S."/>
            <person name="Dobson A.D.W."/>
            <person name="Rama T."/>
        </authorList>
    </citation>
    <scope>NUCLEOTIDE SEQUENCE</scope>
    <source>
        <strain evidence="2">TS7</strain>
    </source>
</reference>
<dbReference type="AlphaFoldDB" id="A0A9P8CMD0"/>
<dbReference type="RefSeq" id="XP_046115906.1">
    <property type="nucleotide sequence ID" value="XM_046266162.1"/>
</dbReference>
<accession>A0A9P8CMD0</accession>
<dbReference type="InterPro" id="IPR036928">
    <property type="entry name" value="AS_sf"/>
</dbReference>
<proteinExistence type="predicted"/>
<name>A0A9P8CMD0_9HYPO</name>
<dbReference type="Pfam" id="PF01425">
    <property type="entry name" value="Amidase"/>
    <property type="match status" value="1"/>
</dbReference>
<organism evidence="2 3">
    <name type="scientific">Emericellopsis atlantica</name>
    <dbReference type="NCBI Taxonomy" id="2614577"/>
    <lineage>
        <taxon>Eukaryota</taxon>
        <taxon>Fungi</taxon>
        <taxon>Dikarya</taxon>
        <taxon>Ascomycota</taxon>
        <taxon>Pezizomycotina</taxon>
        <taxon>Sordariomycetes</taxon>
        <taxon>Hypocreomycetidae</taxon>
        <taxon>Hypocreales</taxon>
        <taxon>Bionectriaceae</taxon>
        <taxon>Emericellopsis</taxon>
    </lineage>
</organism>
<protein>
    <submittedName>
        <fullName evidence="2">Amidase</fullName>
    </submittedName>
</protein>
<evidence type="ECO:0000313" key="3">
    <source>
        <dbReference type="Proteomes" id="UP000887229"/>
    </source>
</evidence>
<dbReference type="Proteomes" id="UP000887229">
    <property type="component" value="Unassembled WGS sequence"/>
</dbReference>
<dbReference type="OrthoDB" id="5423360at2759"/>
<keyword evidence="3" id="KW-1185">Reference proteome</keyword>
<evidence type="ECO:0000259" key="1">
    <source>
        <dbReference type="Pfam" id="PF01425"/>
    </source>
</evidence>
<dbReference type="EMBL" id="MU251265">
    <property type="protein sequence ID" value="KAG9251982.1"/>
    <property type="molecule type" value="Genomic_DNA"/>
</dbReference>
<dbReference type="SUPFAM" id="SSF75304">
    <property type="entry name" value="Amidase signature (AS) enzymes"/>
    <property type="match status" value="1"/>
</dbReference>
<dbReference type="Gene3D" id="3.90.1300.10">
    <property type="entry name" value="Amidase signature (AS) domain"/>
    <property type="match status" value="1"/>
</dbReference>
<comment type="caution">
    <text evidence="2">The sequence shown here is derived from an EMBL/GenBank/DDBJ whole genome shotgun (WGS) entry which is preliminary data.</text>
</comment>